<dbReference type="Proteomes" id="UP000516437">
    <property type="component" value="Chromosome 7"/>
</dbReference>
<proteinExistence type="predicted"/>
<reference evidence="2 3" key="1">
    <citation type="journal article" date="2019" name="Plant Biotechnol. J.">
        <title>The red bayberry genome and genetic basis of sex determination.</title>
        <authorList>
            <person name="Jia H.M."/>
            <person name="Jia H.J."/>
            <person name="Cai Q.L."/>
            <person name="Wang Y."/>
            <person name="Zhao H.B."/>
            <person name="Yang W.F."/>
            <person name="Wang G.Y."/>
            <person name="Li Y.H."/>
            <person name="Zhan D.L."/>
            <person name="Shen Y.T."/>
            <person name="Niu Q.F."/>
            <person name="Chang L."/>
            <person name="Qiu J."/>
            <person name="Zhao L."/>
            <person name="Xie H.B."/>
            <person name="Fu W.Y."/>
            <person name="Jin J."/>
            <person name="Li X.W."/>
            <person name="Jiao Y."/>
            <person name="Zhou C.C."/>
            <person name="Tu T."/>
            <person name="Chai C.Y."/>
            <person name="Gao J.L."/>
            <person name="Fan L.J."/>
            <person name="van de Weg E."/>
            <person name="Wang J.Y."/>
            <person name="Gao Z.S."/>
        </authorList>
    </citation>
    <scope>NUCLEOTIDE SEQUENCE [LARGE SCALE GENOMIC DNA]</scope>
    <source>
        <tissue evidence="2">Leaves</tissue>
    </source>
</reference>
<organism evidence="2 3">
    <name type="scientific">Morella rubra</name>
    <name type="common">Chinese bayberry</name>
    <dbReference type="NCBI Taxonomy" id="262757"/>
    <lineage>
        <taxon>Eukaryota</taxon>
        <taxon>Viridiplantae</taxon>
        <taxon>Streptophyta</taxon>
        <taxon>Embryophyta</taxon>
        <taxon>Tracheophyta</taxon>
        <taxon>Spermatophyta</taxon>
        <taxon>Magnoliopsida</taxon>
        <taxon>eudicotyledons</taxon>
        <taxon>Gunneridae</taxon>
        <taxon>Pentapetalae</taxon>
        <taxon>rosids</taxon>
        <taxon>fabids</taxon>
        <taxon>Fagales</taxon>
        <taxon>Myricaceae</taxon>
        <taxon>Morella</taxon>
    </lineage>
</organism>
<dbReference type="EMBL" id="RXIC02000025">
    <property type="protein sequence ID" value="KAB1206483.1"/>
    <property type="molecule type" value="Genomic_DNA"/>
</dbReference>
<gene>
    <name evidence="2" type="ORF">CJ030_MR7G000061</name>
</gene>
<feature type="compositionally biased region" description="Acidic residues" evidence="1">
    <location>
        <begin position="20"/>
        <end position="29"/>
    </location>
</feature>
<accession>A0A6A1V1F9</accession>
<feature type="region of interest" description="Disordered" evidence="1">
    <location>
        <begin position="1"/>
        <end position="29"/>
    </location>
</feature>
<evidence type="ECO:0000313" key="2">
    <source>
        <dbReference type="EMBL" id="KAB1206483.1"/>
    </source>
</evidence>
<comment type="caution">
    <text evidence="2">The sequence shown here is derived from an EMBL/GenBank/DDBJ whole genome shotgun (WGS) entry which is preliminary data.</text>
</comment>
<keyword evidence="3" id="KW-1185">Reference proteome</keyword>
<name>A0A6A1V1F9_9ROSI</name>
<protein>
    <submittedName>
        <fullName evidence="2">Uncharacterized protein</fullName>
    </submittedName>
</protein>
<feature type="compositionally biased region" description="Basic residues" evidence="1">
    <location>
        <begin position="1"/>
        <end position="13"/>
    </location>
</feature>
<dbReference type="AlphaFoldDB" id="A0A6A1V1F9"/>
<evidence type="ECO:0000256" key="1">
    <source>
        <dbReference type="SAM" id="MobiDB-lite"/>
    </source>
</evidence>
<evidence type="ECO:0000313" key="3">
    <source>
        <dbReference type="Proteomes" id="UP000516437"/>
    </source>
</evidence>
<sequence>MRYRKNSRNKWVPKRQASDKDEDEEMLYDDDNEVDAKAIKFDVDANMADDPLIIPSPTIVLNPTSSFDTRFTVFEERLTNMHEGQKKFLEKRFTSMQEKLRKFFEEMRTFMARFPPP</sequence>